<proteinExistence type="predicted"/>
<dbReference type="EMBL" id="UINC01224483">
    <property type="protein sequence ID" value="SVE54126.1"/>
    <property type="molecule type" value="Genomic_DNA"/>
</dbReference>
<protein>
    <submittedName>
        <fullName evidence="1">Uncharacterized protein</fullName>
    </submittedName>
</protein>
<dbReference type="AlphaFoldDB" id="A0A383EBB4"/>
<accession>A0A383EBB4</accession>
<organism evidence="1">
    <name type="scientific">marine metagenome</name>
    <dbReference type="NCBI Taxonomy" id="408172"/>
    <lineage>
        <taxon>unclassified sequences</taxon>
        <taxon>metagenomes</taxon>
        <taxon>ecological metagenomes</taxon>
    </lineage>
</organism>
<name>A0A383EBB4_9ZZZZ</name>
<sequence length="33" mass="3483">VSTWFKNTASVLLILLTLGCPPVAQEPTADISP</sequence>
<gene>
    <name evidence="1" type="ORF">METZ01_LOCUS506980</name>
</gene>
<feature type="non-terminal residue" evidence="1">
    <location>
        <position position="1"/>
    </location>
</feature>
<reference evidence="1" key="1">
    <citation type="submission" date="2018-05" db="EMBL/GenBank/DDBJ databases">
        <authorList>
            <person name="Lanie J.A."/>
            <person name="Ng W.-L."/>
            <person name="Kazmierczak K.M."/>
            <person name="Andrzejewski T.M."/>
            <person name="Davidsen T.M."/>
            <person name="Wayne K.J."/>
            <person name="Tettelin H."/>
            <person name="Glass J.I."/>
            <person name="Rusch D."/>
            <person name="Podicherti R."/>
            <person name="Tsui H.-C.T."/>
            <person name="Winkler M.E."/>
        </authorList>
    </citation>
    <scope>NUCLEOTIDE SEQUENCE</scope>
</reference>
<evidence type="ECO:0000313" key="1">
    <source>
        <dbReference type="EMBL" id="SVE54126.1"/>
    </source>
</evidence>
<feature type="non-terminal residue" evidence="1">
    <location>
        <position position="33"/>
    </location>
</feature>